<dbReference type="InterPro" id="IPR000914">
    <property type="entry name" value="SBP_5_dom"/>
</dbReference>
<keyword evidence="5" id="KW-0812">Transmembrane</keyword>
<dbReference type="GO" id="GO:1904680">
    <property type="term" value="F:peptide transmembrane transporter activity"/>
    <property type="evidence" value="ECO:0007669"/>
    <property type="project" value="TreeGrafter"/>
</dbReference>
<evidence type="ECO:0000313" key="7">
    <source>
        <dbReference type="EMBL" id="QEE17637.1"/>
    </source>
</evidence>
<proteinExistence type="inferred from homology"/>
<dbReference type="Gene3D" id="3.10.105.10">
    <property type="entry name" value="Dipeptide-binding Protein, Domain 3"/>
    <property type="match status" value="1"/>
</dbReference>
<dbReference type="EMBL" id="CP042905">
    <property type="protein sequence ID" value="QEE17637.1"/>
    <property type="molecule type" value="Genomic_DNA"/>
</dbReference>
<reference evidence="7 8" key="1">
    <citation type="journal article" date="2020" name="Nature">
        <title>Isolation of an archaeon at the prokaryote-eukaryote interface.</title>
        <authorList>
            <person name="Imachi H."/>
            <person name="Nobu M.K."/>
            <person name="Nakahara N."/>
            <person name="Morono Y."/>
            <person name="Ogawara M."/>
            <person name="Takaki Y."/>
            <person name="Takano Y."/>
            <person name="Uematsu K."/>
            <person name="Ikuta T."/>
            <person name="Ito M."/>
            <person name="Matsui Y."/>
            <person name="Miyazaki M."/>
            <person name="Murata K."/>
            <person name="Saito Y."/>
            <person name="Sakai S."/>
            <person name="Song C."/>
            <person name="Tasumi E."/>
            <person name="Yamanaka Y."/>
            <person name="Yamaguchi T."/>
            <person name="Kamagata Y."/>
            <person name="Tamaki H."/>
            <person name="Takai K."/>
        </authorList>
    </citation>
    <scope>NUCLEOTIDE SEQUENCE [LARGE SCALE GENOMIC DNA]</scope>
    <source>
        <strain evidence="7 8">MK-D1</strain>
    </source>
</reference>
<organism evidence="7 8">
    <name type="scientific">Promethearchaeum syntrophicum</name>
    <dbReference type="NCBI Taxonomy" id="2594042"/>
    <lineage>
        <taxon>Archaea</taxon>
        <taxon>Promethearchaeati</taxon>
        <taxon>Promethearchaeota</taxon>
        <taxon>Promethearchaeia</taxon>
        <taxon>Promethearchaeales</taxon>
        <taxon>Promethearchaeaceae</taxon>
        <taxon>Promethearchaeum</taxon>
    </lineage>
</organism>
<dbReference type="PIRSF" id="PIRSF002741">
    <property type="entry name" value="MppA"/>
    <property type="match status" value="1"/>
</dbReference>
<evidence type="ECO:0000256" key="4">
    <source>
        <dbReference type="ARBA" id="ARBA00022729"/>
    </source>
</evidence>
<gene>
    <name evidence="7" type="ORF">DSAG12_03474</name>
</gene>
<dbReference type="RefSeq" id="WP_147664525.1">
    <property type="nucleotide sequence ID" value="NZ_CP042905.2"/>
</dbReference>
<dbReference type="GeneID" id="41331445"/>
<evidence type="ECO:0000256" key="2">
    <source>
        <dbReference type="ARBA" id="ARBA00005695"/>
    </source>
</evidence>
<evidence type="ECO:0000313" key="8">
    <source>
        <dbReference type="Proteomes" id="UP000321408"/>
    </source>
</evidence>
<dbReference type="KEGG" id="psyt:DSAG12_03474"/>
<feature type="domain" description="Solute-binding protein family 5" evidence="6">
    <location>
        <begin position="84"/>
        <end position="477"/>
    </location>
</feature>
<evidence type="ECO:0000256" key="3">
    <source>
        <dbReference type="ARBA" id="ARBA00022448"/>
    </source>
</evidence>
<dbReference type="OrthoDB" id="194307at2157"/>
<keyword evidence="8" id="KW-1185">Reference proteome</keyword>
<dbReference type="GO" id="GO:0042597">
    <property type="term" value="C:periplasmic space"/>
    <property type="evidence" value="ECO:0007669"/>
    <property type="project" value="UniProtKB-ARBA"/>
</dbReference>
<reference evidence="7 8" key="2">
    <citation type="journal article" date="2024" name="Int. J. Syst. Evol. Microbiol.">
        <title>Promethearchaeum syntrophicum gen. nov., sp. nov., an anaerobic, obligately syntrophic archaeon, the first isolate of the lineage 'Asgard' archaea, and proposal of the new archaeal phylum Promethearchaeota phyl. nov. and kingdom Promethearchaeati regn. nov.</title>
        <authorList>
            <person name="Imachi H."/>
            <person name="Nobu M.K."/>
            <person name="Kato S."/>
            <person name="Takaki Y."/>
            <person name="Miyazaki M."/>
            <person name="Miyata M."/>
            <person name="Ogawara M."/>
            <person name="Saito Y."/>
            <person name="Sakai S."/>
            <person name="Tahara Y.O."/>
            <person name="Takano Y."/>
            <person name="Tasumi E."/>
            <person name="Uematsu K."/>
            <person name="Yoshimura T."/>
            <person name="Itoh T."/>
            <person name="Ohkuma M."/>
            <person name="Takai K."/>
        </authorList>
    </citation>
    <scope>NUCLEOTIDE SEQUENCE [LARGE SCALE GENOMIC DNA]</scope>
    <source>
        <strain evidence="7 8">MK-D1</strain>
    </source>
</reference>
<evidence type="ECO:0000259" key="6">
    <source>
        <dbReference type="Pfam" id="PF00496"/>
    </source>
</evidence>
<feature type="transmembrane region" description="Helical" evidence="5">
    <location>
        <begin position="574"/>
        <end position="594"/>
    </location>
</feature>
<dbReference type="SUPFAM" id="SSF53850">
    <property type="entry name" value="Periplasmic binding protein-like II"/>
    <property type="match status" value="1"/>
</dbReference>
<dbReference type="PANTHER" id="PTHR30290:SF10">
    <property type="entry name" value="PERIPLASMIC OLIGOPEPTIDE-BINDING PROTEIN-RELATED"/>
    <property type="match status" value="1"/>
</dbReference>
<dbReference type="GO" id="GO:0043190">
    <property type="term" value="C:ATP-binding cassette (ABC) transporter complex"/>
    <property type="evidence" value="ECO:0007669"/>
    <property type="project" value="InterPro"/>
</dbReference>
<dbReference type="Gene3D" id="3.40.190.10">
    <property type="entry name" value="Periplasmic binding protein-like II"/>
    <property type="match status" value="1"/>
</dbReference>
<comment type="subcellular location">
    <subcellularLocation>
        <location evidence="1">Cell envelope</location>
    </subcellularLocation>
</comment>
<dbReference type="GO" id="GO:0015833">
    <property type="term" value="P:peptide transport"/>
    <property type="evidence" value="ECO:0007669"/>
    <property type="project" value="TreeGrafter"/>
</dbReference>
<evidence type="ECO:0000256" key="1">
    <source>
        <dbReference type="ARBA" id="ARBA00004196"/>
    </source>
</evidence>
<keyword evidence="5" id="KW-1133">Transmembrane helix</keyword>
<dbReference type="Pfam" id="PF00496">
    <property type="entry name" value="SBP_bac_5"/>
    <property type="match status" value="1"/>
</dbReference>
<name>A0A5B9DG43_9ARCH</name>
<accession>A0A5B9DG43</accession>
<keyword evidence="3" id="KW-0813">Transport</keyword>
<comment type="similarity">
    <text evidence="2">Belongs to the bacterial solute-binding protein 5 family.</text>
</comment>
<dbReference type="AlphaFoldDB" id="A0A5B9DG43"/>
<dbReference type="InterPro" id="IPR030678">
    <property type="entry name" value="Peptide/Ni-bd"/>
</dbReference>
<protein>
    <submittedName>
        <fullName evidence="7">ABC transporter substrate-binding protein</fullName>
    </submittedName>
</protein>
<dbReference type="CDD" id="cd00995">
    <property type="entry name" value="PBP2_NikA_DppA_OppA_like"/>
    <property type="match status" value="1"/>
</dbReference>
<sequence>MNKKRTMIFILLGVLLVAPSLFSIEATATAPKAQQTDDTLIVGQTRGPVDLDCVFAWDSASSATYDQCIEGLFQYDLTDPDLAIIPVLASADGEWLDNVTYEVPIRENVTFHDGMPFNASAAKWNFDRLAFFMNITGTLTEGLAVVQTSSLYEFPDGTPIINNTVADDVGKTLTFHLNSPFAAFQPLLCFGSSYIQSPHSTPAEDYVITANGTIYGTGPYVYGEFTADVEVTFTAFEDYWNPAGAAKIPNLVYKLVSDGPTLMQGLTAGDYHIQPDPLFQYLWDFYEDPWINVTNPGSNLRTAYLGMNTKLIPVDVRQAISYAFDYDYVIAEVYDGYADRLESPVPKGVLMSDYSSQEATTDIIKAREKMQAAGYGEDLELNDNSSWRRGDFLTFNYTYNTDNQIRADLFPVLKDTLEEIGIVVTDAGMIWDDFLYRLYDIEGYTRDMLELFWVGWIPDYNDPSNWLDPLLSTSGGSNGAQFSNATIDAMLADALVEINQTVRAEMYAEIQRILVEEQMPWVYGVNTQNWDCFRGVKGYPSNPMGKEYYAPVEFGTVPEDQWAIPIEPSSGIGIPGYTVTFIAIFSLAASLYLVKAIKKKSN</sequence>
<dbReference type="Proteomes" id="UP000321408">
    <property type="component" value="Chromosome"/>
</dbReference>
<dbReference type="PANTHER" id="PTHR30290">
    <property type="entry name" value="PERIPLASMIC BINDING COMPONENT OF ABC TRANSPORTER"/>
    <property type="match status" value="1"/>
</dbReference>
<keyword evidence="4" id="KW-0732">Signal</keyword>
<evidence type="ECO:0000256" key="5">
    <source>
        <dbReference type="SAM" id="Phobius"/>
    </source>
</evidence>
<keyword evidence="5" id="KW-0472">Membrane</keyword>
<dbReference type="InterPro" id="IPR039424">
    <property type="entry name" value="SBP_5"/>
</dbReference>